<evidence type="ECO:0000313" key="1">
    <source>
        <dbReference type="EMBL" id="CAD5236109.1"/>
    </source>
</evidence>
<sequence length="475" mass="49165">MVMKLKGRRISLEELAEGNVDAGAADAVAAGDIETRLEVETRPDVDLVIAEGDIDDAATDVEVAEDNVDTLVDTGEELAAIRNQIADTLEDEGLDEVSAGLARTAANIALRRVDSELVTPATESFGGSATARMDNTRVTMEAIDGKLRQIWEAVKKALIEAWNAFKALVKQLFDGKARVKAQAEKLLETIKATSGNAAGGEKIEIKDTTLKMIAAQRPLAADWETPVQAVLTAVGAADKLAEQEIAFNNGLAAALQGVNPEAGLDEATRKVLGFLSSYKQAAEAAAAAFKTIGGEAKADIDVPEGFEVVVSNVLPGGYAFYVVAPKEGSDLSLPVILANTKSGITEVEVTGEFSGDVTAVSAASAISLLESVIAAIDALASDKLEELVAAQDKVIKAGDALANKGGEAGPLGALLRSLPRVVRGVAKGSADCEKYSVKLSFAVVEVVRASARTYGKTGTDVAKTSDAAAATAAEA</sequence>
<dbReference type="EMBL" id="LR881104">
    <property type="protein sequence ID" value="CAD5236109.1"/>
    <property type="molecule type" value="Genomic_DNA"/>
</dbReference>
<organism evidence="1 2">
    <name type="scientific">Klebsiella phage vB_KvM-Eowyn</name>
    <dbReference type="NCBI Taxonomy" id="2762819"/>
    <lineage>
        <taxon>Viruses</taxon>
        <taxon>Duplodnaviria</taxon>
        <taxon>Heunggongvirae</taxon>
        <taxon>Uroviricota</taxon>
        <taxon>Caudoviricetes</taxon>
        <taxon>Chimalliviridae</taxon>
        <taxon>Eowynvirus</taxon>
        <taxon>Eowynvirus eowyn</taxon>
    </lineage>
</organism>
<gene>
    <name evidence="1" type="ORF">LLCLJKAH_00120</name>
</gene>
<dbReference type="Proteomes" id="UP000596247">
    <property type="component" value="Chromosome"/>
</dbReference>
<evidence type="ECO:0000313" key="2">
    <source>
        <dbReference type="Proteomes" id="UP000596247"/>
    </source>
</evidence>
<accession>A0A7R8MJF0</accession>
<reference evidence="1 2" key="1">
    <citation type="submission" date="2020-09" db="EMBL/GenBank/DDBJ databases">
        <authorList>
            <person name="Jameson E."/>
        </authorList>
    </citation>
    <scope>NUCLEOTIDE SEQUENCE [LARGE SCALE GENOMIC DNA]</scope>
</reference>
<proteinExistence type="predicted"/>
<protein>
    <submittedName>
        <fullName evidence="1">Uncharacterized protein</fullName>
    </submittedName>
</protein>
<name>A0A7R8MJF0_9CAUD</name>
<keyword evidence="2" id="KW-1185">Reference proteome</keyword>
<dbReference type="InterPro" id="IPR024413">
    <property type="entry name" value="Phage_phiKZ_Orf92_int-head"/>
</dbReference>
<dbReference type="Pfam" id="PF12699">
    <property type="entry name" value="phiKZ_IP"/>
    <property type="match status" value="1"/>
</dbReference>